<keyword evidence="1" id="KW-0472">Membrane</keyword>
<evidence type="ECO:0000313" key="2">
    <source>
        <dbReference type="EMBL" id="RSU02201.1"/>
    </source>
</evidence>
<reference evidence="2 3" key="1">
    <citation type="submission" date="2017-05" db="EMBL/GenBank/DDBJ databases">
        <title>Vagococcus spp. assemblies.</title>
        <authorList>
            <person name="Gulvik C.A."/>
        </authorList>
    </citation>
    <scope>NUCLEOTIDE SEQUENCE [LARGE SCALE GENOMIC DNA]</scope>
    <source>
        <strain evidence="2 3">NCFB 2497</strain>
    </source>
</reference>
<name>A0A369AZK2_9ENTE</name>
<keyword evidence="3" id="KW-1185">Reference proteome</keyword>
<protein>
    <submittedName>
        <fullName evidence="2">Uncharacterized protein</fullName>
    </submittedName>
</protein>
<dbReference type="AlphaFoldDB" id="A0A369AZK2"/>
<keyword evidence="1" id="KW-0812">Transmembrane</keyword>
<keyword evidence="1" id="KW-1133">Transmembrane helix</keyword>
<dbReference type="EMBL" id="NGJX01000005">
    <property type="protein sequence ID" value="RSU02201.1"/>
    <property type="molecule type" value="Genomic_DNA"/>
</dbReference>
<dbReference type="OrthoDB" id="2189221at2"/>
<feature type="transmembrane region" description="Helical" evidence="1">
    <location>
        <begin position="6"/>
        <end position="25"/>
    </location>
</feature>
<sequence>MKDYLWIFILSAIALFSAGIFLGTISKSTRLIKKLHLSKISLILNFMLLIISLVDIGLIIYVFILVKDQINLLV</sequence>
<dbReference type="Proteomes" id="UP000288197">
    <property type="component" value="Unassembled WGS sequence"/>
</dbReference>
<feature type="transmembrane region" description="Helical" evidence="1">
    <location>
        <begin position="46"/>
        <end position="66"/>
    </location>
</feature>
<evidence type="ECO:0000313" key="3">
    <source>
        <dbReference type="Proteomes" id="UP000288197"/>
    </source>
</evidence>
<accession>A0A369AZK2</accession>
<comment type="caution">
    <text evidence="2">The sequence shown here is derived from an EMBL/GenBank/DDBJ whole genome shotgun (WGS) entry which is preliminary data.</text>
</comment>
<dbReference type="RefSeq" id="WP_114289523.1">
    <property type="nucleotide sequence ID" value="NZ_CP122523.1"/>
</dbReference>
<proteinExistence type="predicted"/>
<gene>
    <name evidence="2" type="ORF">CBF32_06345</name>
</gene>
<evidence type="ECO:0000256" key="1">
    <source>
        <dbReference type="SAM" id="Phobius"/>
    </source>
</evidence>
<dbReference type="GeneID" id="63146268"/>
<organism evidence="2 3">
    <name type="scientific">Vagococcus fluvialis</name>
    <dbReference type="NCBI Taxonomy" id="2738"/>
    <lineage>
        <taxon>Bacteria</taxon>
        <taxon>Bacillati</taxon>
        <taxon>Bacillota</taxon>
        <taxon>Bacilli</taxon>
        <taxon>Lactobacillales</taxon>
        <taxon>Enterococcaceae</taxon>
        <taxon>Vagococcus</taxon>
    </lineage>
</organism>